<evidence type="ECO:0000259" key="1">
    <source>
        <dbReference type="Pfam" id="PF12937"/>
    </source>
</evidence>
<organism evidence="2 3">
    <name type="scientific">Myriangium duriaei CBS 260.36</name>
    <dbReference type="NCBI Taxonomy" id="1168546"/>
    <lineage>
        <taxon>Eukaryota</taxon>
        <taxon>Fungi</taxon>
        <taxon>Dikarya</taxon>
        <taxon>Ascomycota</taxon>
        <taxon>Pezizomycotina</taxon>
        <taxon>Dothideomycetes</taxon>
        <taxon>Dothideomycetidae</taxon>
        <taxon>Myriangiales</taxon>
        <taxon>Myriangiaceae</taxon>
        <taxon>Myriangium</taxon>
    </lineage>
</organism>
<dbReference type="Pfam" id="PF12937">
    <property type="entry name" value="F-box-like"/>
    <property type="match status" value="1"/>
</dbReference>
<dbReference type="EMBL" id="ML996091">
    <property type="protein sequence ID" value="KAF2149488.1"/>
    <property type="molecule type" value="Genomic_DNA"/>
</dbReference>
<name>A0A9P4MDS3_9PEZI</name>
<dbReference type="OrthoDB" id="2367191at2759"/>
<dbReference type="InterPro" id="IPR032675">
    <property type="entry name" value="LRR_dom_sf"/>
</dbReference>
<sequence length="418" mass="47401">MPAVSLPLELLQEIAKYLIDDHASLFNAALVSRSWARSFIDALWRQPHAEALLSPAIRSPRSGRRQFYTSKIKVFAFSRYQETKKAHCLEFPNLTSLTVLLGFDWKAIEGCLQHNLATLIYLTDREKDCDNEGDFINAIGVRCPELRYLSLDLNYHRCGPADLIALFEACTKLGTIELSWGQDVHEPDHDVVDFDVLLHLLSRQKHLKHLRLGDYWLRPKIAHRLLMALSSPFPHSKTSGSGGDSQPVTNSAHITTSLQTLHIGLAGDTEDSNSPSFSLIARLQNLTSLTVQFKGGRHNNDISGIIALRQLQNLEELYVWPAFEDIWLVATEEERISFFSAFPRLRICELVGFPEFTMTDLVALGQASRHLVKLRLPYRDSTYEINLFDLDQIEDVLFPELQGFDLGGLKPLDFESTR</sequence>
<protein>
    <recommendedName>
        <fullName evidence="1">F-box domain-containing protein</fullName>
    </recommendedName>
</protein>
<dbReference type="Gene3D" id="1.20.1280.50">
    <property type="match status" value="1"/>
</dbReference>
<dbReference type="SUPFAM" id="SSF52047">
    <property type="entry name" value="RNI-like"/>
    <property type="match status" value="1"/>
</dbReference>
<dbReference type="InterPro" id="IPR036047">
    <property type="entry name" value="F-box-like_dom_sf"/>
</dbReference>
<dbReference type="AlphaFoldDB" id="A0A9P4MDS3"/>
<feature type="domain" description="F-box" evidence="1">
    <location>
        <begin position="5"/>
        <end position="48"/>
    </location>
</feature>
<keyword evidence="3" id="KW-1185">Reference proteome</keyword>
<evidence type="ECO:0000313" key="3">
    <source>
        <dbReference type="Proteomes" id="UP000799439"/>
    </source>
</evidence>
<evidence type="ECO:0000313" key="2">
    <source>
        <dbReference type="EMBL" id="KAF2149488.1"/>
    </source>
</evidence>
<dbReference type="Proteomes" id="UP000799439">
    <property type="component" value="Unassembled WGS sequence"/>
</dbReference>
<dbReference type="Gene3D" id="3.80.10.10">
    <property type="entry name" value="Ribonuclease Inhibitor"/>
    <property type="match status" value="1"/>
</dbReference>
<reference evidence="2" key="1">
    <citation type="journal article" date="2020" name="Stud. Mycol.">
        <title>101 Dothideomycetes genomes: a test case for predicting lifestyles and emergence of pathogens.</title>
        <authorList>
            <person name="Haridas S."/>
            <person name="Albert R."/>
            <person name="Binder M."/>
            <person name="Bloem J."/>
            <person name="Labutti K."/>
            <person name="Salamov A."/>
            <person name="Andreopoulos B."/>
            <person name="Baker S."/>
            <person name="Barry K."/>
            <person name="Bills G."/>
            <person name="Bluhm B."/>
            <person name="Cannon C."/>
            <person name="Castanera R."/>
            <person name="Culley D."/>
            <person name="Daum C."/>
            <person name="Ezra D."/>
            <person name="Gonzalez J."/>
            <person name="Henrissat B."/>
            <person name="Kuo A."/>
            <person name="Liang C."/>
            <person name="Lipzen A."/>
            <person name="Lutzoni F."/>
            <person name="Magnuson J."/>
            <person name="Mondo S."/>
            <person name="Nolan M."/>
            <person name="Ohm R."/>
            <person name="Pangilinan J."/>
            <person name="Park H.-J."/>
            <person name="Ramirez L."/>
            <person name="Alfaro M."/>
            <person name="Sun H."/>
            <person name="Tritt A."/>
            <person name="Yoshinaga Y."/>
            <person name="Zwiers L.-H."/>
            <person name="Turgeon B."/>
            <person name="Goodwin S."/>
            <person name="Spatafora J."/>
            <person name="Crous P."/>
            <person name="Grigoriev I."/>
        </authorList>
    </citation>
    <scope>NUCLEOTIDE SEQUENCE</scope>
    <source>
        <strain evidence="2">CBS 260.36</strain>
    </source>
</reference>
<proteinExistence type="predicted"/>
<gene>
    <name evidence="2" type="ORF">K461DRAFT_47189</name>
</gene>
<comment type="caution">
    <text evidence="2">The sequence shown here is derived from an EMBL/GenBank/DDBJ whole genome shotgun (WGS) entry which is preliminary data.</text>
</comment>
<accession>A0A9P4MDS3</accession>
<dbReference type="SUPFAM" id="SSF81383">
    <property type="entry name" value="F-box domain"/>
    <property type="match status" value="1"/>
</dbReference>
<dbReference type="InterPro" id="IPR001810">
    <property type="entry name" value="F-box_dom"/>
</dbReference>